<dbReference type="EC" id="1.8.1.8" evidence="1"/>
<comment type="similarity">
    <text evidence="7">Belongs to the nucleoredoxin family.</text>
</comment>
<evidence type="ECO:0000256" key="1">
    <source>
        <dbReference type="ARBA" id="ARBA00012612"/>
    </source>
</evidence>
<evidence type="ECO:0000256" key="2">
    <source>
        <dbReference type="ARBA" id="ARBA00022723"/>
    </source>
</evidence>
<evidence type="ECO:0000256" key="4">
    <source>
        <dbReference type="ARBA" id="ARBA00022833"/>
    </source>
</evidence>
<dbReference type="InterPro" id="IPR013766">
    <property type="entry name" value="Thioredoxin_domain"/>
</dbReference>
<dbReference type="PROSITE" id="PS51352">
    <property type="entry name" value="THIOREDOXIN_2"/>
    <property type="match status" value="1"/>
</dbReference>
<dbReference type="EMBL" id="CM004404">
    <property type="protein sequence ID" value="OAY22582.1"/>
    <property type="molecule type" value="Genomic_DNA"/>
</dbReference>
<evidence type="ECO:0000259" key="11">
    <source>
        <dbReference type="PROSITE" id="PS51352"/>
    </source>
</evidence>
<feature type="domain" description="Phorbol-ester/DAG-type" evidence="10">
    <location>
        <begin position="370"/>
        <end position="420"/>
    </location>
</feature>
<dbReference type="Pfam" id="PF13905">
    <property type="entry name" value="Thioredoxin_8"/>
    <property type="match status" value="2"/>
</dbReference>
<dbReference type="InterPro" id="IPR052259">
    <property type="entry name" value="Nucleoredoxin-like"/>
</dbReference>
<dbReference type="InterPro" id="IPR012336">
    <property type="entry name" value="Thioredoxin-like_fold"/>
</dbReference>
<accession>A0A2C9TZD9</accession>
<evidence type="ECO:0000256" key="6">
    <source>
        <dbReference type="ARBA" id="ARBA00023027"/>
    </source>
</evidence>
<keyword evidence="2" id="KW-0479">Metal-binding</keyword>
<dbReference type="STRING" id="3983.A0A2C9TZD9"/>
<dbReference type="InterPro" id="IPR004146">
    <property type="entry name" value="DC1"/>
</dbReference>
<comment type="catalytic activity">
    <reaction evidence="8">
        <text>[protein]-dithiol + NAD(+) = [protein]-disulfide + NADH + H(+)</text>
        <dbReference type="Rhea" id="RHEA:18749"/>
        <dbReference type="Rhea" id="RHEA-COMP:10593"/>
        <dbReference type="Rhea" id="RHEA-COMP:10594"/>
        <dbReference type="ChEBI" id="CHEBI:15378"/>
        <dbReference type="ChEBI" id="CHEBI:29950"/>
        <dbReference type="ChEBI" id="CHEBI:50058"/>
        <dbReference type="ChEBI" id="CHEBI:57540"/>
        <dbReference type="ChEBI" id="CHEBI:57945"/>
        <dbReference type="EC" id="1.8.1.8"/>
    </reaction>
</comment>
<dbReference type="InterPro" id="IPR002219">
    <property type="entry name" value="PKC_DAG/PE"/>
</dbReference>
<dbReference type="PROSITE" id="PS50081">
    <property type="entry name" value="ZF_DAG_PE_2"/>
    <property type="match status" value="1"/>
</dbReference>
<organism evidence="12">
    <name type="scientific">Manihot esculenta</name>
    <name type="common">Cassava</name>
    <name type="synonym">Jatropha manihot</name>
    <dbReference type="NCBI Taxonomy" id="3983"/>
    <lineage>
        <taxon>Eukaryota</taxon>
        <taxon>Viridiplantae</taxon>
        <taxon>Streptophyta</taxon>
        <taxon>Embryophyta</taxon>
        <taxon>Tracheophyta</taxon>
        <taxon>Spermatophyta</taxon>
        <taxon>Magnoliopsida</taxon>
        <taxon>eudicotyledons</taxon>
        <taxon>Gunneridae</taxon>
        <taxon>Pentapetalae</taxon>
        <taxon>rosids</taxon>
        <taxon>fabids</taxon>
        <taxon>Malpighiales</taxon>
        <taxon>Euphorbiaceae</taxon>
        <taxon>Crotonoideae</taxon>
        <taxon>Manihoteae</taxon>
        <taxon>Manihot</taxon>
    </lineage>
</organism>
<keyword evidence="4" id="KW-0862">Zinc</keyword>
<comment type="catalytic activity">
    <reaction evidence="9">
        <text>[protein]-dithiol + NADP(+) = [protein]-disulfide + NADPH + H(+)</text>
        <dbReference type="Rhea" id="RHEA:18753"/>
        <dbReference type="Rhea" id="RHEA-COMP:10593"/>
        <dbReference type="Rhea" id="RHEA-COMP:10594"/>
        <dbReference type="ChEBI" id="CHEBI:15378"/>
        <dbReference type="ChEBI" id="CHEBI:29950"/>
        <dbReference type="ChEBI" id="CHEBI:50058"/>
        <dbReference type="ChEBI" id="CHEBI:57783"/>
        <dbReference type="ChEBI" id="CHEBI:58349"/>
        <dbReference type="EC" id="1.8.1.8"/>
    </reaction>
</comment>
<protein>
    <recommendedName>
        <fullName evidence="1">protein-disulfide reductase</fullName>
        <ecNumber evidence="1">1.8.1.8</ecNumber>
    </recommendedName>
</protein>
<keyword evidence="6" id="KW-0520">NAD</keyword>
<evidence type="ECO:0000256" key="3">
    <source>
        <dbReference type="ARBA" id="ARBA00022737"/>
    </source>
</evidence>
<dbReference type="SUPFAM" id="SSF52833">
    <property type="entry name" value="Thioredoxin-like"/>
    <property type="match status" value="2"/>
</dbReference>
<evidence type="ECO:0000256" key="5">
    <source>
        <dbReference type="ARBA" id="ARBA00023002"/>
    </source>
</evidence>
<evidence type="ECO:0000256" key="8">
    <source>
        <dbReference type="ARBA" id="ARBA00047388"/>
    </source>
</evidence>
<evidence type="ECO:0000256" key="7">
    <source>
        <dbReference type="ARBA" id="ARBA00025782"/>
    </source>
</evidence>
<dbReference type="PANTHER" id="PTHR13871">
    <property type="entry name" value="THIOREDOXIN"/>
    <property type="match status" value="1"/>
</dbReference>
<dbReference type="Pfam" id="PF03107">
    <property type="entry name" value="C1_2"/>
    <property type="match status" value="1"/>
</dbReference>
<name>A0A2C9TZD9_MANES</name>
<proteinExistence type="inferred from homology"/>
<dbReference type="InterPro" id="IPR036249">
    <property type="entry name" value="Thioredoxin-like_sf"/>
</dbReference>
<gene>
    <name evidence="12" type="ORF">MANES_18G009900</name>
</gene>
<reference evidence="12" key="1">
    <citation type="submission" date="2016-02" db="EMBL/GenBank/DDBJ databases">
        <title>WGS assembly of Manihot esculenta.</title>
        <authorList>
            <person name="Bredeson J.V."/>
            <person name="Prochnik S.E."/>
            <person name="Lyons J.B."/>
            <person name="Schmutz J."/>
            <person name="Grimwood J."/>
            <person name="Vrebalov J."/>
            <person name="Bart R.S."/>
            <person name="Amuge T."/>
            <person name="Ferguson M.E."/>
            <person name="Green R."/>
            <person name="Putnam N."/>
            <person name="Stites J."/>
            <person name="Rounsley S."/>
            <person name="Rokhsar D.S."/>
        </authorList>
    </citation>
    <scope>NUCLEOTIDE SEQUENCE [LARGE SCALE GENOMIC DNA]</scope>
    <source>
        <tissue evidence="12">Leaf</tissue>
    </source>
</reference>
<keyword evidence="5" id="KW-0560">Oxidoreductase</keyword>
<evidence type="ECO:0000259" key="10">
    <source>
        <dbReference type="PROSITE" id="PS50081"/>
    </source>
</evidence>
<dbReference type="GO" id="GO:0046872">
    <property type="term" value="F:metal ion binding"/>
    <property type="evidence" value="ECO:0007669"/>
    <property type="project" value="UniProtKB-KW"/>
</dbReference>
<dbReference type="SUPFAM" id="SSF57889">
    <property type="entry name" value="Cysteine-rich domain"/>
    <property type="match status" value="1"/>
</dbReference>
<keyword evidence="3" id="KW-0677">Repeat</keyword>
<dbReference type="PANTHER" id="PTHR13871:SF7">
    <property type="entry name" value="NUCLEOREDOXIN 2-RELATED"/>
    <property type="match status" value="1"/>
</dbReference>
<dbReference type="Gene3D" id="3.40.30.10">
    <property type="entry name" value="Glutaredoxin"/>
    <property type="match status" value="2"/>
</dbReference>
<feature type="domain" description="Thioredoxin" evidence="11">
    <location>
        <begin position="32"/>
        <end position="166"/>
    </location>
</feature>
<dbReference type="AlphaFoldDB" id="A0A2C9TZD9"/>
<dbReference type="InterPro" id="IPR046349">
    <property type="entry name" value="C1-like_sf"/>
</dbReference>
<sequence>MSLEDCRNLKQQAGEAKTNGDVESNISSNRFLSLLASKDRNFLISPDGTQVEVSELEGKVVGLYFSANWYPPCRNFTAILIDVHEQLKSNRSKFELVFVSSDENLEAFNDYRALMPCLSIPFSDVETKKALDRKFNIEGVPCLIILQPEDDNDEATLHDGVEILYRFGVQAFPFTKQRLEELELQERQKHERQTLTNLLADHDRDYLFGHPAPKQVPIDSLMGKTIGLFFSAQWCNPGVKFTPKLVSIYHKIKQMLILNDNDEDFEIVFVSNDWDQSGFNSYFNTMPWLALPFGEPTAKNLAKYFDVRGIPCLIILGPDGKTITKHGRNLINLYQENAYPFTEAKVDLLEKQMDEEAKNLPRSEYHAGHKHELTLVSQETGGGPFICCDCDEQGAGWAYQCLDCGYEVHPKCVRAVDTSNMLGR</sequence>
<evidence type="ECO:0000256" key="9">
    <source>
        <dbReference type="ARBA" id="ARBA00047804"/>
    </source>
</evidence>
<dbReference type="GO" id="GO:0047134">
    <property type="term" value="F:protein-disulfide reductase [NAD(P)H] activity"/>
    <property type="evidence" value="ECO:0007669"/>
    <property type="project" value="UniProtKB-EC"/>
</dbReference>
<dbReference type="OMA" id="AHRCAPC"/>
<evidence type="ECO:0000313" key="12">
    <source>
        <dbReference type="EMBL" id="OAY22582.1"/>
    </source>
</evidence>